<dbReference type="Proteomes" id="UP000654670">
    <property type="component" value="Unassembled WGS sequence"/>
</dbReference>
<sequence>MKRLNAYINHLFDGIPAGEQKDRVKEEIIRDLEEKVADLMDEGKSEEDAVNKVIVEFGDIDEIKRELDLPDNSARRGREMARLNLGFSLWGSGLIIALLIFINFYYTPGIIWFIYPTFAIAWWPLSMFYNWYRKKVDDK</sequence>
<dbReference type="EMBL" id="BMOK01000003">
    <property type="protein sequence ID" value="GGL47397.1"/>
    <property type="molecule type" value="Genomic_DNA"/>
</dbReference>
<feature type="transmembrane region" description="Helical" evidence="1">
    <location>
        <begin position="112"/>
        <end position="132"/>
    </location>
</feature>
<dbReference type="AlphaFoldDB" id="A0A917W0I3"/>
<keyword evidence="1" id="KW-0812">Transmembrane</keyword>
<keyword evidence="3" id="KW-1185">Reference proteome</keyword>
<organism evidence="2 3">
    <name type="scientific">Sporolactobacillus putidus</name>
    <dbReference type="NCBI Taxonomy" id="492735"/>
    <lineage>
        <taxon>Bacteria</taxon>
        <taxon>Bacillati</taxon>
        <taxon>Bacillota</taxon>
        <taxon>Bacilli</taxon>
        <taxon>Bacillales</taxon>
        <taxon>Sporolactobacillaceae</taxon>
        <taxon>Sporolactobacillus</taxon>
    </lineage>
</organism>
<keyword evidence="1" id="KW-1133">Transmembrane helix</keyword>
<dbReference type="RefSeq" id="WP_188801922.1">
    <property type="nucleotide sequence ID" value="NZ_BMOK01000003.1"/>
</dbReference>
<accession>A0A917W0I3</accession>
<keyword evidence="1" id="KW-0472">Membrane</keyword>
<evidence type="ECO:0000313" key="2">
    <source>
        <dbReference type="EMBL" id="GGL47397.1"/>
    </source>
</evidence>
<proteinExistence type="predicted"/>
<dbReference type="InterPro" id="IPR047928">
    <property type="entry name" value="Perm_prefix_1"/>
</dbReference>
<feature type="transmembrane region" description="Helical" evidence="1">
    <location>
        <begin position="85"/>
        <end position="106"/>
    </location>
</feature>
<name>A0A917W0I3_9BACL</name>
<comment type="caution">
    <text evidence="2">The sequence shown here is derived from an EMBL/GenBank/DDBJ whole genome shotgun (WGS) entry which is preliminary data.</text>
</comment>
<evidence type="ECO:0008006" key="4">
    <source>
        <dbReference type="Google" id="ProtNLM"/>
    </source>
</evidence>
<dbReference type="NCBIfam" id="NF038403">
    <property type="entry name" value="perm_prefix_1"/>
    <property type="match status" value="1"/>
</dbReference>
<reference evidence="2" key="2">
    <citation type="submission" date="2020-09" db="EMBL/GenBank/DDBJ databases">
        <authorList>
            <person name="Sun Q."/>
            <person name="Ohkuma M."/>
        </authorList>
    </citation>
    <scope>NUCLEOTIDE SEQUENCE</scope>
    <source>
        <strain evidence="2">JCM 15325</strain>
    </source>
</reference>
<gene>
    <name evidence="2" type="ORF">GCM10007968_09360</name>
</gene>
<evidence type="ECO:0000256" key="1">
    <source>
        <dbReference type="SAM" id="Phobius"/>
    </source>
</evidence>
<protein>
    <recommendedName>
        <fullName evidence="4">2TM domain-containing protein</fullName>
    </recommendedName>
</protein>
<evidence type="ECO:0000313" key="3">
    <source>
        <dbReference type="Proteomes" id="UP000654670"/>
    </source>
</evidence>
<reference evidence="2" key="1">
    <citation type="journal article" date="2014" name="Int. J. Syst. Evol. Microbiol.">
        <title>Complete genome sequence of Corynebacterium casei LMG S-19264T (=DSM 44701T), isolated from a smear-ripened cheese.</title>
        <authorList>
            <consortium name="US DOE Joint Genome Institute (JGI-PGF)"/>
            <person name="Walter F."/>
            <person name="Albersmeier A."/>
            <person name="Kalinowski J."/>
            <person name="Ruckert C."/>
        </authorList>
    </citation>
    <scope>NUCLEOTIDE SEQUENCE</scope>
    <source>
        <strain evidence="2">JCM 15325</strain>
    </source>
</reference>